<reference evidence="1" key="1">
    <citation type="journal article" date="2020" name="mSystems">
        <title>Genome- and Community-Level Interaction Insights into Carbon Utilization and Element Cycling Functions of Hydrothermarchaeota in Hydrothermal Sediment.</title>
        <authorList>
            <person name="Zhou Z."/>
            <person name="Liu Y."/>
            <person name="Xu W."/>
            <person name="Pan J."/>
            <person name="Luo Z.H."/>
            <person name="Li M."/>
        </authorList>
    </citation>
    <scope>NUCLEOTIDE SEQUENCE [LARGE SCALE GENOMIC DNA]</scope>
    <source>
        <strain evidence="1">HyVt-102</strain>
    </source>
</reference>
<accession>A0A7C0VBF9</accession>
<gene>
    <name evidence="1" type="ORF">ENF18_03440</name>
</gene>
<proteinExistence type="predicted"/>
<protein>
    <recommendedName>
        <fullName evidence="2">Alpha/beta hydrolase</fullName>
    </recommendedName>
</protein>
<feature type="non-terminal residue" evidence="1">
    <location>
        <position position="125"/>
    </location>
</feature>
<dbReference type="Gene3D" id="3.40.50.1820">
    <property type="entry name" value="alpha/beta hydrolase"/>
    <property type="match status" value="1"/>
</dbReference>
<name>A0A7C0VBF9_UNCW3</name>
<evidence type="ECO:0000313" key="1">
    <source>
        <dbReference type="EMBL" id="HDI82829.1"/>
    </source>
</evidence>
<comment type="caution">
    <text evidence="1">The sequence shown here is derived from an EMBL/GenBank/DDBJ whole genome shotgun (WGS) entry which is preliminary data.</text>
</comment>
<organism evidence="1">
    <name type="scientific">candidate division WOR-3 bacterium</name>
    <dbReference type="NCBI Taxonomy" id="2052148"/>
    <lineage>
        <taxon>Bacteria</taxon>
        <taxon>Bacteria division WOR-3</taxon>
    </lineage>
</organism>
<dbReference type="Proteomes" id="UP000885847">
    <property type="component" value="Unassembled WGS sequence"/>
</dbReference>
<dbReference type="InterPro" id="IPR029058">
    <property type="entry name" value="AB_hydrolase_fold"/>
</dbReference>
<dbReference type="SUPFAM" id="SSF53474">
    <property type="entry name" value="alpha/beta-Hydrolases"/>
    <property type="match status" value="1"/>
</dbReference>
<sequence>MSDHPLFFEREKTFSAKIYGISDNLFRVSFPSPVKTGDPVNDTVHGLFYRVNGKKALVFVHGLHTSKEFLWMELGRRLGPKGISTFFIHLPYHMRRGEHRYTSRERINFMDGVFSYHFFRQASLD</sequence>
<dbReference type="EMBL" id="DQWE01000165">
    <property type="protein sequence ID" value="HDI82829.1"/>
    <property type="molecule type" value="Genomic_DNA"/>
</dbReference>
<evidence type="ECO:0008006" key="2">
    <source>
        <dbReference type="Google" id="ProtNLM"/>
    </source>
</evidence>
<dbReference type="AlphaFoldDB" id="A0A7C0VBF9"/>